<reference evidence="1 2" key="1">
    <citation type="submission" date="2015-09" db="EMBL/GenBank/DDBJ databases">
        <authorList>
            <consortium name="Swine Surveillance"/>
        </authorList>
    </citation>
    <scope>NUCLEOTIDE SEQUENCE [LARGE SCALE GENOMIC DNA]</scope>
    <source>
        <strain evidence="1 2">CECT 7648</strain>
    </source>
</reference>
<dbReference type="STRING" id="441103.TRN7648_02103"/>
<name>A0A0P1GAY4_9RHOB</name>
<keyword evidence="2" id="KW-1185">Reference proteome</keyword>
<protein>
    <submittedName>
        <fullName evidence="1">Uncharacterized protein</fullName>
    </submittedName>
</protein>
<dbReference type="OrthoDB" id="796912at2"/>
<evidence type="ECO:0000313" key="2">
    <source>
        <dbReference type="Proteomes" id="UP000054935"/>
    </source>
</evidence>
<dbReference type="RefSeq" id="WP_058247595.1">
    <property type="nucleotide sequence ID" value="NZ_CYSE01000003.1"/>
</dbReference>
<dbReference type="EMBL" id="CYSE01000003">
    <property type="protein sequence ID" value="CUH78671.1"/>
    <property type="molecule type" value="Genomic_DNA"/>
</dbReference>
<evidence type="ECO:0000313" key="1">
    <source>
        <dbReference type="EMBL" id="CUH78671.1"/>
    </source>
</evidence>
<dbReference type="AlphaFoldDB" id="A0A0P1GAY4"/>
<accession>A0A0P1GAY4</accession>
<organism evidence="1 2">
    <name type="scientific">Tropicibacter naphthalenivorans</name>
    <dbReference type="NCBI Taxonomy" id="441103"/>
    <lineage>
        <taxon>Bacteria</taxon>
        <taxon>Pseudomonadati</taxon>
        <taxon>Pseudomonadota</taxon>
        <taxon>Alphaproteobacteria</taxon>
        <taxon>Rhodobacterales</taxon>
        <taxon>Roseobacteraceae</taxon>
        <taxon>Tropicibacter</taxon>
    </lineage>
</organism>
<gene>
    <name evidence="1" type="ORF">TRN7648_02103</name>
</gene>
<proteinExistence type="predicted"/>
<dbReference type="Proteomes" id="UP000054935">
    <property type="component" value="Unassembled WGS sequence"/>
</dbReference>
<sequence>MKLPLDHPAWGALFGPYGVQDVPGVLRALSAEWHTDLARDLFWEKLHHQETLYPVTWAALPWLLEMPARREVLEFASWVLYCAGYALHAGDGMALVLAEACCGGNSAPADTLRTQYGAEMAALADWARKTAPLIAEDCITEAQTHENCGYLLVGPAALAKASELAIALQGAPLYETEVICLDCGQAHYGFPGADGYTFEAIPEDTPTGPAAQADQQRAFARTLADRLDGQPSIAAYLRRWAGFSCCAKA</sequence>